<proteinExistence type="predicted"/>
<keyword evidence="5" id="KW-1185">Reference proteome</keyword>
<sequence length="707" mass="78817">MFHPKSVTLATVLALFAIGALSWEAHRDYRHAEVQLPAIARMEKTRADIVHFDEVLTMSARMAAATGNPAWEARYRRFEPRLDEAIKEAMRLDPDGLQGSAAAKTHAANVALVAMEHRAFEMVRRGETGEAQRLLSAAEYEGYKGIYAAGMTEFNRRLSQASGSMRSQREANMRRSAIATTARAVFLILGASYVFVLVRRWQAFIVERNRQLSDKSAALTEMNDQLDRKVSQRTNELTEAVRQHKLTAEHAEFLAYNDSLTLLPNRSMFSKLLNQSVSLAQREGKQLAVLFVDLDRFKNVNDTLGHEAGDLLLQEMAARLKSCLRATDCVARLGGDEFVLMAPSLNGTEQLAALAHKILGAVARPFTLRDHEFHVTASVGISVYPSDGDDERTLMKNADIAMYQAKEEGKNTFAFYCAELNTHTLERLAFESSLRRALEGQQFRVHYQPKVDCKTGHIIGVEALLRWKHPDFGPVPPSKFIPVAEENGLIVPIGRWVLETACRQHVSWREMGLPPLRMAVNLSARQFYHEALLSDVRSILAETGMAPAFLELEITESMLMRDAGKASEVLRAFKTLGIRLSLDDFGTGYSSLSNLKRFPIDTIKVDRSFVRELPSNAEDRAITDAVIAMGKTLNMTIVAEGVETQGQIEFLRDHACDEFQGYYFSKAVPATTITDLLAAQPRTNPHGTLAVWDVKSEFADSAFAMAS</sequence>
<evidence type="ECO:0000313" key="4">
    <source>
        <dbReference type="EMBL" id="NRF65699.1"/>
    </source>
</evidence>
<reference evidence="4 5" key="1">
    <citation type="submission" date="2020-05" db="EMBL/GenBank/DDBJ databases">
        <title>Aquincola sp. isolate from soil.</title>
        <authorList>
            <person name="Han J."/>
            <person name="Kim D.-U."/>
        </authorList>
    </citation>
    <scope>NUCLEOTIDE SEQUENCE [LARGE SCALE GENOMIC DNA]</scope>
    <source>
        <strain evidence="4 5">S2</strain>
    </source>
</reference>
<dbReference type="CDD" id="cd01949">
    <property type="entry name" value="GGDEF"/>
    <property type="match status" value="1"/>
</dbReference>
<dbReference type="InterPro" id="IPR029787">
    <property type="entry name" value="Nucleotide_cyclase"/>
</dbReference>
<protein>
    <submittedName>
        <fullName evidence="4">EAL domain-containing protein</fullName>
    </submittedName>
</protein>
<keyword evidence="1" id="KW-0812">Transmembrane</keyword>
<dbReference type="InterPro" id="IPR000160">
    <property type="entry name" value="GGDEF_dom"/>
</dbReference>
<gene>
    <name evidence="4" type="ORF">HLB44_01745</name>
</gene>
<feature type="transmembrane region" description="Helical" evidence="1">
    <location>
        <begin position="177"/>
        <end position="198"/>
    </location>
</feature>
<evidence type="ECO:0000259" key="3">
    <source>
        <dbReference type="PROSITE" id="PS50887"/>
    </source>
</evidence>
<dbReference type="Gene3D" id="3.30.70.270">
    <property type="match status" value="1"/>
</dbReference>
<dbReference type="Pfam" id="PF00563">
    <property type="entry name" value="EAL"/>
    <property type="match status" value="1"/>
</dbReference>
<dbReference type="SUPFAM" id="SSF55073">
    <property type="entry name" value="Nucleotide cyclase"/>
    <property type="match status" value="1"/>
</dbReference>
<dbReference type="PANTHER" id="PTHR44757:SF2">
    <property type="entry name" value="BIOFILM ARCHITECTURE MAINTENANCE PROTEIN MBAA"/>
    <property type="match status" value="1"/>
</dbReference>
<dbReference type="PROSITE" id="PS50883">
    <property type="entry name" value="EAL"/>
    <property type="match status" value="1"/>
</dbReference>
<dbReference type="InterPro" id="IPR043128">
    <property type="entry name" value="Rev_trsase/Diguanyl_cyclase"/>
</dbReference>
<dbReference type="Pfam" id="PF00990">
    <property type="entry name" value="GGDEF"/>
    <property type="match status" value="1"/>
</dbReference>
<dbReference type="CDD" id="cd01948">
    <property type="entry name" value="EAL"/>
    <property type="match status" value="1"/>
</dbReference>
<dbReference type="Gene3D" id="3.20.20.450">
    <property type="entry name" value="EAL domain"/>
    <property type="match status" value="1"/>
</dbReference>
<name>A0ABX2EBB8_9BURK</name>
<dbReference type="PROSITE" id="PS50887">
    <property type="entry name" value="GGDEF"/>
    <property type="match status" value="1"/>
</dbReference>
<dbReference type="EMBL" id="JABRWJ010000001">
    <property type="protein sequence ID" value="NRF65699.1"/>
    <property type="molecule type" value="Genomic_DNA"/>
</dbReference>
<keyword evidence="1" id="KW-0472">Membrane</keyword>
<dbReference type="PANTHER" id="PTHR44757">
    <property type="entry name" value="DIGUANYLATE CYCLASE DGCP"/>
    <property type="match status" value="1"/>
</dbReference>
<dbReference type="InterPro" id="IPR052155">
    <property type="entry name" value="Biofilm_reg_signaling"/>
</dbReference>
<dbReference type="RefSeq" id="WP_173119965.1">
    <property type="nucleotide sequence ID" value="NZ_JABRWJ010000001.1"/>
</dbReference>
<dbReference type="SUPFAM" id="SSF141868">
    <property type="entry name" value="EAL domain-like"/>
    <property type="match status" value="1"/>
</dbReference>
<dbReference type="Proteomes" id="UP000737171">
    <property type="component" value="Unassembled WGS sequence"/>
</dbReference>
<dbReference type="InterPro" id="IPR001633">
    <property type="entry name" value="EAL_dom"/>
</dbReference>
<feature type="domain" description="GGDEF" evidence="3">
    <location>
        <begin position="285"/>
        <end position="418"/>
    </location>
</feature>
<keyword evidence="1" id="KW-1133">Transmembrane helix</keyword>
<feature type="domain" description="EAL" evidence="2">
    <location>
        <begin position="427"/>
        <end position="681"/>
    </location>
</feature>
<dbReference type="InterPro" id="IPR035919">
    <property type="entry name" value="EAL_sf"/>
</dbReference>
<evidence type="ECO:0000256" key="1">
    <source>
        <dbReference type="SAM" id="Phobius"/>
    </source>
</evidence>
<dbReference type="NCBIfam" id="TIGR00254">
    <property type="entry name" value="GGDEF"/>
    <property type="match status" value="1"/>
</dbReference>
<organism evidence="4 5">
    <name type="scientific">Pseudaquabacterium terrae</name>
    <dbReference type="NCBI Taxonomy" id="2732868"/>
    <lineage>
        <taxon>Bacteria</taxon>
        <taxon>Pseudomonadati</taxon>
        <taxon>Pseudomonadota</taxon>
        <taxon>Betaproteobacteria</taxon>
        <taxon>Burkholderiales</taxon>
        <taxon>Sphaerotilaceae</taxon>
        <taxon>Pseudaquabacterium</taxon>
    </lineage>
</organism>
<dbReference type="SMART" id="SM00267">
    <property type="entry name" value="GGDEF"/>
    <property type="match status" value="1"/>
</dbReference>
<accession>A0ABX2EBB8</accession>
<evidence type="ECO:0000313" key="5">
    <source>
        <dbReference type="Proteomes" id="UP000737171"/>
    </source>
</evidence>
<comment type="caution">
    <text evidence="4">The sequence shown here is derived from an EMBL/GenBank/DDBJ whole genome shotgun (WGS) entry which is preliminary data.</text>
</comment>
<dbReference type="SMART" id="SM00052">
    <property type="entry name" value="EAL"/>
    <property type="match status" value="1"/>
</dbReference>
<evidence type="ECO:0000259" key="2">
    <source>
        <dbReference type="PROSITE" id="PS50883"/>
    </source>
</evidence>